<name>A0A1M5P7H2_9GAMM</name>
<feature type="transmembrane region" description="Helical" evidence="6">
    <location>
        <begin position="40"/>
        <end position="58"/>
    </location>
</feature>
<dbReference type="GO" id="GO:0015297">
    <property type="term" value="F:antiporter activity"/>
    <property type="evidence" value="ECO:0007669"/>
    <property type="project" value="InterPro"/>
</dbReference>
<dbReference type="InterPro" id="IPR050833">
    <property type="entry name" value="Poly_Biosynth_Transport"/>
</dbReference>
<dbReference type="GeneID" id="98637624"/>
<feature type="transmembrane region" description="Helical" evidence="6">
    <location>
        <begin position="374"/>
        <end position="394"/>
    </location>
</feature>
<evidence type="ECO:0000256" key="4">
    <source>
        <dbReference type="ARBA" id="ARBA00022989"/>
    </source>
</evidence>
<dbReference type="RefSeq" id="WP_073300687.1">
    <property type="nucleotide sequence ID" value="NZ_FQXA01000003.1"/>
</dbReference>
<sequence length="509" mass="55832">MRNKRILKNTLALYSRQIVIVLINLYALRVVLNALGVGDFGIYTAVAGFVTLLSFLPGTMASATQRFFAYAIGQQDDLKLKQTFSVNWVLYLAIGLIALLLLQTIGLWFVTEELNLPTDRRLAALHVYQLVALGFVASILASPFIAILIAHEDMHLYALVSVIEAVLKLGAAMLLSRAAGDVLVLYAGFLLITALITTTIYIGICLKKYAECQFRKIHWDRAQLKETLDFTGWTLFGQLTTVFRNQAVTVLINQLFNPATVAARAIALTVAGQAMVFSQNLNTGLYPPIIKSYAADQKDEMFNLILNGSKLTFFLMWVFALPMMLEMEAILTLWLATPPPEAVLFTQLALVESLILSFSLPLATAARAPGKMKLYELSLGSIQVAIFGASWAVLEAGYPAYAVFIVAIIANLLMFKVRLLLVKGLIGLPMTPYYLKVLYPLGIVTLLSATPALLLKQWTTDGLLGSAAVVMVSVIGTTLFTYYFGLDKAWRTKIKALILLRVAGKGANA</sequence>
<gene>
    <name evidence="7" type="ORF">SAMN02744645_2014</name>
</gene>
<evidence type="ECO:0000256" key="3">
    <source>
        <dbReference type="ARBA" id="ARBA00022692"/>
    </source>
</evidence>
<feature type="transmembrane region" description="Helical" evidence="6">
    <location>
        <begin position="182"/>
        <end position="206"/>
    </location>
</feature>
<dbReference type="GO" id="GO:0042910">
    <property type="term" value="F:xenobiotic transmembrane transporter activity"/>
    <property type="evidence" value="ECO:0007669"/>
    <property type="project" value="InterPro"/>
</dbReference>
<dbReference type="PANTHER" id="PTHR30250">
    <property type="entry name" value="PST FAMILY PREDICTED COLANIC ACID TRANSPORTER"/>
    <property type="match status" value="1"/>
</dbReference>
<protein>
    <submittedName>
        <fullName evidence="7">Membrane protein involved in the export of O-antigen and teichoic acid</fullName>
    </submittedName>
</protein>
<evidence type="ECO:0000313" key="8">
    <source>
        <dbReference type="Proteomes" id="UP000184000"/>
    </source>
</evidence>
<feature type="transmembrane region" description="Helical" evidence="6">
    <location>
        <begin position="400"/>
        <end position="421"/>
    </location>
</feature>
<dbReference type="EMBL" id="FQXA01000003">
    <property type="protein sequence ID" value="SHG97637.1"/>
    <property type="molecule type" value="Genomic_DNA"/>
</dbReference>
<dbReference type="Proteomes" id="UP000184000">
    <property type="component" value="Unassembled WGS sequence"/>
</dbReference>
<feature type="transmembrane region" description="Helical" evidence="6">
    <location>
        <begin position="466"/>
        <end position="485"/>
    </location>
</feature>
<keyword evidence="2" id="KW-1003">Cell membrane</keyword>
<dbReference type="InterPro" id="IPR002528">
    <property type="entry name" value="MATE_fam"/>
</dbReference>
<feature type="transmembrane region" description="Helical" evidence="6">
    <location>
        <begin position="342"/>
        <end position="362"/>
    </location>
</feature>
<evidence type="ECO:0000256" key="1">
    <source>
        <dbReference type="ARBA" id="ARBA00004651"/>
    </source>
</evidence>
<keyword evidence="5 6" id="KW-0472">Membrane</keyword>
<dbReference type="GO" id="GO:0005886">
    <property type="term" value="C:plasma membrane"/>
    <property type="evidence" value="ECO:0007669"/>
    <property type="project" value="UniProtKB-SubCell"/>
</dbReference>
<keyword evidence="4 6" id="KW-1133">Transmembrane helix</keyword>
<evidence type="ECO:0000256" key="2">
    <source>
        <dbReference type="ARBA" id="ARBA00022475"/>
    </source>
</evidence>
<evidence type="ECO:0000256" key="5">
    <source>
        <dbReference type="ARBA" id="ARBA00023136"/>
    </source>
</evidence>
<feature type="transmembrane region" description="Helical" evidence="6">
    <location>
        <begin position="156"/>
        <end position="176"/>
    </location>
</feature>
<feature type="transmembrane region" description="Helical" evidence="6">
    <location>
        <begin position="88"/>
        <end position="110"/>
    </location>
</feature>
<dbReference type="AlphaFoldDB" id="A0A1M5P7H2"/>
<feature type="transmembrane region" description="Helical" evidence="6">
    <location>
        <begin position="311"/>
        <end position="336"/>
    </location>
</feature>
<feature type="transmembrane region" description="Helical" evidence="6">
    <location>
        <begin position="130"/>
        <end position="149"/>
    </location>
</feature>
<evidence type="ECO:0000256" key="6">
    <source>
        <dbReference type="SAM" id="Phobius"/>
    </source>
</evidence>
<dbReference type="Pfam" id="PF01554">
    <property type="entry name" value="MatE"/>
    <property type="match status" value="1"/>
</dbReference>
<feature type="transmembrane region" description="Helical" evidence="6">
    <location>
        <begin position="12"/>
        <end position="28"/>
    </location>
</feature>
<feature type="transmembrane region" description="Helical" evidence="6">
    <location>
        <begin position="433"/>
        <end position="454"/>
    </location>
</feature>
<reference evidence="7 8" key="1">
    <citation type="submission" date="2016-11" db="EMBL/GenBank/DDBJ databases">
        <authorList>
            <person name="Jaros S."/>
            <person name="Januszkiewicz K."/>
            <person name="Wedrychowicz H."/>
        </authorList>
    </citation>
    <scope>NUCLEOTIDE SEQUENCE [LARGE SCALE GENOMIC DNA]</scope>
    <source>
        <strain evidence="7 8">DSM 18231</strain>
    </source>
</reference>
<comment type="subcellular location">
    <subcellularLocation>
        <location evidence="1">Cell membrane</location>
        <topology evidence="1">Multi-pass membrane protein</topology>
    </subcellularLocation>
</comment>
<organism evidence="7 8">
    <name type="scientific">Stutzerimonas xanthomarina DSM 18231</name>
    <dbReference type="NCBI Taxonomy" id="1403346"/>
    <lineage>
        <taxon>Bacteria</taxon>
        <taxon>Pseudomonadati</taxon>
        <taxon>Pseudomonadota</taxon>
        <taxon>Gammaproteobacteria</taxon>
        <taxon>Pseudomonadales</taxon>
        <taxon>Pseudomonadaceae</taxon>
        <taxon>Stutzerimonas</taxon>
    </lineage>
</organism>
<keyword evidence="3 6" id="KW-0812">Transmembrane</keyword>
<dbReference type="PANTHER" id="PTHR30250:SF26">
    <property type="entry name" value="PSMA PROTEIN"/>
    <property type="match status" value="1"/>
</dbReference>
<proteinExistence type="predicted"/>
<accession>A0A1M5P7H2</accession>
<evidence type="ECO:0000313" key="7">
    <source>
        <dbReference type="EMBL" id="SHG97637.1"/>
    </source>
</evidence>